<comment type="caution">
    <text evidence="1">The sequence shown here is derived from an EMBL/GenBank/DDBJ whole genome shotgun (WGS) entry which is preliminary data.</text>
</comment>
<evidence type="ECO:0000313" key="1">
    <source>
        <dbReference type="EMBL" id="MBB3979733.1"/>
    </source>
</evidence>
<gene>
    <name evidence="1" type="ORF">GGQ64_004978</name>
</gene>
<protein>
    <recommendedName>
        <fullName evidence="3">Transposase</fullName>
    </recommendedName>
</protein>
<evidence type="ECO:0008006" key="3">
    <source>
        <dbReference type="Google" id="ProtNLM"/>
    </source>
</evidence>
<proteinExistence type="predicted"/>
<sequence length="83" mass="9125">MSGDLTMQEAIADNMIALVNAADGMDQSSFARLLESVALRLASEGKKRRSGRVNLSTTEFLREGFCSHSKQVRTDDHSHFPSP</sequence>
<keyword evidence="2" id="KW-1185">Reference proteome</keyword>
<dbReference type="EMBL" id="JACIEE010000013">
    <property type="protein sequence ID" value="MBB3979733.1"/>
    <property type="molecule type" value="Genomic_DNA"/>
</dbReference>
<dbReference type="Proteomes" id="UP000574761">
    <property type="component" value="Unassembled WGS sequence"/>
</dbReference>
<dbReference type="AlphaFoldDB" id="A0A7W6DAP6"/>
<accession>A0A7W6DAP6</accession>
<organism evidence="1 2">
    <name type="scientific">Mycoplana azooxidifex</name>
    <dbReference type="NCBI Taxonomy" id="1636188"/>
    <lineage>
        <taxon>Bacteria</taxon>
        <taxon>Pseudomonadati</taxon>
        <taxon>Pseudomonadota</taxon>
        <taxon>Alphaproteobacteria</taxon>
        <taxon>Hyphomicrobiales</taxon>
        <taxon>Rhizobiaceae</taxon>
        <taxon>Mycoplana</taxon>
    </lineage>
</organism>
<reference evidence="1 2" key="1">
    <citation type="submission" date="2020-08" db="EMBL/GenBank/DDBJ databases">
        <title>Genomic Encyclopedia of Type Strains, Phase IV (KMG-IV): sequencing the most valuable type-strain genomes for metagenomic binning, comparative biology and taxonomic classification.</title>
        <authorList>
            <person name="Goeker M."/>
        </authorList>
    </citation>
    <scope>NUCLEOTIDE SEQUENCE [LARGE SCALE GENOMIC DNA]</scope>
    <source>
        <strain evidence="1 2">DSM 100211</strain>
    </source>
</reference>
<evidence type="ECO:0000313" key="2">
    <source>
        <dbReference type="Proteomes" id="UP000574761"/>
    </source>
</evidence>
<name>A0A7W6DAP6_9HYPH</name>
<dbReference type="RefSeq" id="WP_183807944.1">
    <property type="nucleotide sequence ID" value="NZ_JACIEE010000013.1"/>
</dbReference>